<dbReference type="GO" id="GO:0003677">
    <property type="term" value="F:DNA binding"/>
    <property type="evidence" value="ECO:0007669"/>
    <property type="project" value="UniProtKB-KW"/>
</dbReference>
<proteinExistence type="predicted"/>
<dbReference type="Proteomes" id="UP000226079">
    <property type="component" value="Unassembled WGS sequence"/>
</dbReference>
<dbReference type="EMBL" id="PDJC01000001">
    <property type="protein sequence ID" value="PFG15733.1"/>
    <property type="molecule type" value="Genomic_DNA"/>
</dbReference>
<keyword evidence="2" id="KW-0238">DNA-binding</keyword>
<accession>A0A2A9CMV7</accession>
<keyword evidence="3" id="KW-1185">Reference proteome</keyword>
<dbReference type="PANTHER" id="PTHR38479">
    <property type="entry name" value="LMO0824 PROTEIN"/>
    <property type="match status" value="1"/>
</dbReference>
<reference evidence="2 3" key="1">
    <citation type="submission" date="2017-10" db="EMBL/GenBank/DDBJ databases">
        <title>Sequencing the genomes of 1000 actinobacteria strains.</title>
        <authorList>
            <person name="Klenk H.-P."/>
        </authorList>
    </citation>
    <scope>NUCLEOTIDE SEQUENCE [LARGE SCALE GENOMIC DNA]</scope>
    <source>
        <strain evidence="2 3">DSM 15597</strain>
    </source>
</reference>
<feature type="region of interest" description="Disordered" evidence="1">
    <location>
        <begin position="354"/>
        <end position="399"/>
    </location>
</feature>
<dbReference type="Pfam" id="PF06224">
    <property type="entry name" value="AlkZ-like"/>
    <property type="match status" value="1"/>
</dbReference>
<evidence type="ECO:0000313" key="2">
    <source>
        <dbReference type="EMBL" id="PFG15733.1"/>
    </source>
</evidence>
<organism evidence="2 3">
    <name type="scientific">Propionicimonas paludicola</name>
    <dbReference type="NCBI Taxonomy" id="185243"/>
    <lineage>
        <taxon>Bacteria</taxon>
        <taxon>Bacillati</taxon>
        <taxon>Actinomycetota</taxon>
        <taxon>Actinomycetes</taxon>
        <taxon>Propionibacteriales</taxon>
        <taxon>Nocardioidaceae</taxon>
        <taxon>Propionicimonas</taxon>
    </lineage>
</organism>
<dbReference type="InterPro" id="IPR009351">
    <property type="entry name" value="AlkZ-like"/>
</dbReference>
<dbReference type="OrthoDB" id="9148135at2"/>
<feature type="compositionally biased region" description="Low complexity" evidence="1">
    <location>
        <begin position="355"/>
        <end position="378"/>
    </location>
</feature>
<gene>
    <name evidence="2" type="ORF">ATK74_0253</name>
</gene>
<dbReference type="RefSeq" id="WP_098459340.1">
    <property type="nucleotide sequence ID" value="NZ_PDJC01000001.1"/>
</dbReference>
<dbReference type="PANTHER" id="PTHR38479:SF2">
    <property type="entry name" value="WINGED HELIX DNA-BINDING DOMAIN-CONTAINING PROTEIN"/>
    <property type="match status" value="1"/>
</dbReference>
<name>A0A2A9CMV7_9ACTN</name>
<dbReference type="AlphaFoldDB" id="A0A2A9CMV7"/>
<protein>
    <submittedName>
        <fullName evidence="2">Winged helix DNA-binding protein</fullName>
    </submittedName>
</protein>
<sequence length="419" mass="44835">MTARPELGLLRLVAQRLVGPRLDDAVEVVRHLGAVQAQDLPGALTSIGLRFAGGSRAGVEAALASGQVVRSWPMRGTLHLVPAEDLGWILSLTTARMLAGADKRRTDLGITEAVIGRAADIALAELTGGTQLTRKELFACWAAEGLLLQPQTGIHLLGRLCQEATLVLGPMRGSEQLVASYADWVPSPKALARDEALAELARRFLLSHGPATVADLARWASLTLTDSRAGVASIREELTSVQLDGVEYLMDPALPDLLAQHRRDALRLRLLPGFDEYLLGYADRSFAVPPAFADQIVPGNNGMFRPTIVKAGRVVGTWKRGGTKAKPRVEAQPFADLGKADQASIERAFAELGSPCRATPGPRRPATPAAEPPQSARHPAPPPRNQPADRQSCRYRGGVDAPSALERQCCRCEALKPAS</sequence>
<comment type="caution">
    <text evidence="2">The sequence shown here is derived from an EMBL/GenBank/DDBJ whole genome shotgun (WGS) entry which is preliminary data.</text>
</comment>
<evidence type="ECO:0000256" key="1">
    <source>
        <dbReference type="SAM" id="MobiDB-lite"/>
    </source>
</evidence>
<evidence type="ECO:0000313" key="3">
    <source>
        <dbReference type="Proteomes" id="UP000226079"/>
    </source>
</evidence>